<dbReference type="Proteomes" id="UP000292554">
    <property type="component" value="Unassembled WGS sequence"/>
</dbReference>
<evidence type="ECO:0000256" key="1">
    <source>
        <dbReference type="SAM" id="MobiDB-lite"/>
    </source>
</evidence>
<evidence type="ECO:0000256" key="2">
    <source>
        <dbReference type="SAM" id="Phobius"/>
    </source>
</evidence>
<keyword evidence="2" id="KW-0472">Membrane</keyword>
<evidence type="ECO:0000313" key="4">
    <source>
        <dbReference type="Proteomes" id="UP000292554"/>
    </source>
</evidence>
<feature type="transmembrane region" description="Helical" evidence="2">
    <location>
        <begin position="6"/>
        <end position="28"/>
    </location>
</feature>
<gene>
    <name evidence="3" type="ORF">EZV61_03935</name>
</gene>
<feature type="region of interest" description="Disordered" evidence="1">
    <location>
        <begin position="40"/>
        <end position="118"/>
    </location>
</feature>
<feature type="compositionally biased region" description="Pro residues" evidence="1">
    <location>
        <begin position="109"/>
        <end position="118"/>
    </location>
</feature>
<evidence type="ECO:0000313" key="3">
    <source>
        <dbReference type="EMBL" id="TCI05121.1"/>
    </source>
</evidence>
<sequence>MANIKWVIGGSIITLIVIGVVSQLTLNVGKPADKKVLKHADNLSRPEVTPEEAILDPMPPGLEDAEAAMPVPPEVPVDEINPSSPPPEEVSPALFADDAQSGPNGGVGGPPPESGPGQ</sequence>
<dbReference type="EMBL" id="SJXE01000001">
    <property type="protein sequence ID" value="TCI05121.1"/>
    <property type="molecule type" value="Genomic_DNA"/>
</dbReference>
<keyword evidence="4" id="KW-1185">Reference proteome</keyword>
<accession>A0ABY2AS99</accession>
<evidence type="ECO:0008006" key="5">
    <source>
        <dbReference type="Google" id="ProtNLM"/>
    </source>
</evidence>
<proteinExistence type="predicted"/>
<organism evidence="3 4">
    <name type="scientific">Corallincola luteus</name>
    <dbReference type="NCBI Taxonomy" id="1775177"/>
    <lineage>
        <taxon>Bacteria</taxon>
        <taxon>Pseudomonadati</taxon>
        <taxon>Pseudomonadota</taxon>
        <taxon>Gammaproteobacteria</taxon>
        <taxon>Alteromonadales</taxon>
        <taxon>Psychromonadaceae</taxon>
        <taxon>Corallincola</taxon>
    </lineage>
</organism>
<keyword evidence="2" id="KW-1133">Transmembrane helix</keyword>
<dbReference type="RefSeq" id="WP_131414398.1">
    <property type="nucleotide sequence ID" value="NZ_SJXE01000001.1"/>
</dbReference>
<reference evidence="3 4" key="1">
    <citation type="submission" date="2019-02" db="EMBL/GenBank/DDBJ databases">
        <title>Corallincola luteus sp. nov., a marine bacterium isolated from surface sediment of Bohai Sea in China.</title>
        <authorList>
            <person name="Ren Q."/>
        </authorList>
    </citation>
    <scope>NUCLEOTIDE SEQUENCE [LARGE SCALE GENOMIC DNA]</scope>
    <source>
        <strain evidence="3 4">DASS28</strain>
    </source>
</reference>
<name>A0ABY2AS99_9GAMM</name>
<keyword evidence="2" id="KW-0812">Transmembrane</keyword>
<comment type="caution">
    <text evidence="3">The sequence shown here is derived from an EMBL/GenBank/DDBJ whole genome shotgun (WGS) entry which is preliminary data.</text>
</comment>
<protein>
    <recommendedName>
        <fullName evidence="5">Cell division protein</fullName>
    </recommendedName>
</protein>